<evidence type="ECO:0000259" key="3">
    <source>
        <dbReference type="PROSITE" id="PS51462"/>
    </source>
</evidence>
<dbReference type="InterPro" id="IPR000086">
    <property type="entry name" value="NUDIX_hydrolase_dom"/>
</dbReference>
<dbReference type="Gene3D" id="3.90.79.10">
    <property type="entry name" value="Nucleoside Triphosphate Pyrophosphohydrolase"/>
    <property type="match status" value="1"/>
</dbReference>
<dbReference type="Proteomes" id="UP001164557">
    <property type="component" value="Chromosome"/>
</dbReference>
<dbReference type="PANTHER" id="PTHR43046">
    <property type="entry name" value="GDP-MANNOSE MANNOSYL HYDROLASE"/>
    <property type="match status" value="1"/>
</dbReference>
<evidence type="ECO:0000313" key="5">
    <source>
        <dbReference type="Proteomes" id="UP001164557"/>
    </source>
</evidence>
<dbReference type="EMBL" id="CP084389">
    <property type="protein sequence ID" value="UZX30447.1"/>
    <property type="molecule type" value="Genomic_DNA"/>
</dbReference>
<evidence type="ECO:0000256" key="2">
    <source>
        <dbReference type="ARBA" id="ARBA00022801"/>
    </source>
</evidence>
<dbReference type="Pfam" id="PF12535">
    <property type="entry name" value="Nudix_N"/>
    <property type="match status" value="1"/>
</dbReference>
<keyword evidence="5" id="KW-1185">Reference proteome</keyword>
<dbReference type="PROSITE" id="PS51462">
    <property type="entry name" value="NUDIX"/>
    <property type="match status" value="1"/>
</dbReference>
<comment type="cofactor">
    <cofactor evidence="1">
        <name>Mg(2+)</name>
        <dbReference type="ChEBI" id="CHEBI:18420"/>
    </cofactor>
</comment>
<organism evidence="4 5">
    <name type="scientific">Lactobacillus helsingborgensis</name>
    <dbReference type="NCBI Taxonomy" id="1218494"/>
    <lineage>
        <taxon>Bacteria</taxon>
        <taxon>Bacillati</taxon>
        <taxon>Bacillota</taxon>
        <taxon>Bacilli</taxon>
        <taxon>Lactobacillales</taxon>
        <taxon>Lactobacillaceae</taxon>
        <taxon>Lactobacillus</taxon>
    </lineage>
</organism>
<name>A0AA47B5C8_9LACO</name>
<keyword evidence="2 4" id="KW-0378">Hydrolase</keyword>
<dbReference type="Gene3D" id="6.10.250.1120">
    <property type="match status" value="1"/>
</dbReference>
<evidence type="ECO:0000256" key="1">
    <source>
        <dbReference type="ARBA" id="ARBA00001946"/>
    </source>
</evidence>
<dbReference type="PANTHER" id="PTHR43046:SF16">
    <property type="entry name" value="ADP-RIBOSE PYROPHOSPHATASE YJHB-RELATED"/>
    <property type="match status" value="1"/>
</dbReference>
<protein>
    <submittedName>
        <fullName evidence="4">NUDIX hydrolase N-terminal domain-containing protein</fullName>
    </submittedName>
</protein>
<dbReference type="InterPro" id="IPR015797">
    <property type="entry name" value="NUDIX_hydrolase-like_dom_sf"/>
</dbReference>
<proteinExistence type="predicted"/>
<dbReference type="Pfam" id="PF00293">
    <property type="entry name" value="NUDIX"/>
    <property type="match status" value="1"/>
</dbReference>
<accession>A0AA47B5C8</accession>
<dbReference type="InterPro" id="IPR059176">
    <property type="entry name" value="UDP-X_N"/>
</dbReference>
<reference evidence="4" key="1">
    <citation type="submission" date="2021-09" db="EMBL/GenBank/DDBJ databases">
        <title>Lactobacillus species from Apis mellifera, Switzerland.</title>
        <authorList>
            <person name="Pfister J."/>
            <person name="Brown A."/>
            <person name="Neumann P."/>
            <person name="Collaud A."/>
            <person name="Retschnig G."/>
            <person name="Perreten V."/>
        </authorList>
    </citation>
    <scope>NUCLEOTIDE SEQUENCE</scope>
    <source>
        <strain evidence="4">IBH002</strain>
    </source>
</reference>
<evidence type="ECO:0000313" key="4">
    <source>
        <dbReference type="EMBL" id="UZX30447.1"/>
    </source>
</evidence>
<gene>
    <name evidence="4" type="ORF">LDX53_04415</name>
</gene>
<dbReference type="GO" id="GO:0016787">
    <property type="term" value="F:hydrolase activity"/>
    <property type="evidence" value="ECO:0007669"/>
    <property type="project" value="UniProtKB-KW"/>
</dbReference>
<dbReference type="SUPFAM" id="SSF55811">
    <property type="entry name" value="Nudix"/>
    <property type="match status" value="1"/>
</dbReference>
<dbReference type="AlphaFoldDB" id="A0AA47B5C8"/>
<sequence>MKKLDQLTKWAVELQSIAQNGLEYGHDRFDRERYEQIREIATKIMAAKTDLPLKVVKGLFSSEDGYQTPKVSTRAAIFQDQKIMLVKESTDNLWSMPGGWCEPNLTVKENCIKETKEEAGHQITVERIIAVNNHSTNIHHKEQVERVINVCNVIFLCRDLGGKFAQNTETKECKFFSLRNLPALSLPRNTLEEVKMCFAANNDPQWQTKFE</sequence>
<dbReference type="RefSeq" id="WP_046327110.1">
    <property type="nucleotide sequence ID" value="NZ_CP084389.1"/>
</dbReference>
<feature type="domain" description="Nudix hydrolase" evidence="3">
    <location>
        <begin position="68"/>
        <end position="200"/>
    </location>
</feature>